<reference evidence="2" key="2">
    <citation type="submission" date="2023-01" db="EMBL/GenBank/DDBJ databases">
        <title>Draft genome sequence of Portibacter lacus strain NBRC 108769.</title>
        <authorList>
            <person name="Sun Q."/>
            <person name="Mori K."/>
        </authorList>
    </citation>
    <scope>NUCLEOTIDE SEQUENCE</scope>
    <source>
        <strain evidence="2">NBRC 108769</strain>
    </source>
</reference>
<evidence type="ECO:0000259" key="1">
    <source>
        <dbReference type="PROSITE" id="PS50022"/>
    </source>
</evidence>
<keyword evidence="3" id="KW-1185">Reference proteome</keyword>
<dbReference type="InterPro" id="IPR000421">
    <property type="entry name" value="FA58C"/>
</dbReference>
<dbReference type="InterPro" id="IPR008979">
    <property type="entry name" value="Galactose-bd-like_sf"/>
</dbReference>
<proteinExistence type="predicted"/>
<dbReference type="SUPFAM" id="SSF49785">
    <property type="entry name" value="Galactose-binding domain-like"/>
    <property type="match status" value="2"/>
</dbReference>
<feature type="domain" description="F5/8 type C" evidence="1">
    <location>
        <begin position="233"/>
        <end position="382"/>
    </location>
</feature>
<evidence type="ECO:0000313" key="3">
    <source>
        <dbReference type="Proteomes" id="UP001156666"/>
    </source>
</evidence>
<evidence type="ECO:0000313" key="2">
    <source>
        <dbReference type="EMBL" id="GLR19280.1"/>
    </source>
</evidence>
<dbReference type="Gene3D" id="2.60.120.260">
    <property type="entry name" value="Galactose-binding domain-like"/>
    <property type="match status" value="2"/>
</dbReference>
<dbReference type="Proteomes" id="UP001156666">
    <property type="component" value="Unassembled WGS sequence"/>
</dbReference>
<dbReference type="EMBL" id="BSOH01000027">
    <property type="protein sequence ID" value="GLR19280.1"/>
    <property type="molecule type" value="Genomic_DNA"/>
</dbReference>
<feature type="domain" description="F5/8 type C" evidence="1">
    <location>
        <begin position="389"/>
        <end position="535"/>
    </location>
</feature>
<dbReference type="PROSITE" id="PS50022">
    <property type="entry name" value="FA58C_3"/>
    <property type="match status" value="2"/>
</dbReference>
<sequence length="535" mass="61356">MSIKMKYILNLIIVFFVLISCSKMDDVYSEYVTEGEDIYASVPYDIMDFSGNKRIKLSYILRNAGNVNKCMVEWDNGNGKQVFDVSPKLPIDTISMIIDNLEERDYTFILKMEDSFGNVSVKKEIVATVFGEKFQASLSPRIIGSMVGGNTVDSIVIDWIPSNEKHVGVLINYENTAGVPMQKEVGRFDSRTVIRDWKPLSTLTYTSYYIPKPRAIDTFEVAAELELPDRIDFTGEMLDNSEWEIVDFSSEENAEAQWSDYDYQGKAEAAIDGILETFWHTQWDAAQPDYPHYFTFDLKKTAAINKIACYRRQGDDRGQIRFKISSSLNGVDFTEIGTYNYDNTIDNQNYDIPITTARYIKYEALEGGEFFAFLAEIELQGNYLSSNLVPTSDISILDLSSEENAEAQWSDYDYQGKVEAAFDGLLETFWHTQWDADQPNYPHYFTLELANEIQLSAIESFRRQGDDRGQTKFRIETSTDNVTWESQGEFDLNASSDEGQLYYFTFQPSAKYIRYTALEGPEFFAFMAEMNIYGE</sequence>
<dbReference type="Pfam" id="PF00754">
    <property type="entry name" value="F5_F8_type_C"/>
    <property type="match status" value="2"/>
</dbReference>
<dbReference type="AlphaFoldDB" id="A0AA37SX44"/>
<protein>
    <recommendedName>
        <fullName evidence="1">F5/8 type C domain-containing protein</fullName>
    </recommendedName>
</protein>
<dbReference type="Pfam" id="PF16389">
    <property type="entry name" value="DUF4998"/>
    <property type="match status" value="1"/>
</dbReference>
<reference evidence="2" key="1">
    <citation type="journal article" date="2014" name="Int. J. Syst. Evol. Microbiol.">
        <title>Complete genome sequence of Corynebacterium casei LMG S-19264T (=DSM 44701T), isolated from a smear-ripened cheese.</title>
        <authorList>
            <consortium name="US DOE Joint Genome Institute (JGI-PGF)"/>
            <person name="Walter F."/>
            <person name="Albersmeier A."/>
            <person name="Kalinowski J."/>
            <person name="Ruckert C."/>
        </authorList>
    </citation>
    <scope>NUCLEOTIDE SEQUENCE</scope>
    <source>
        <strain evidence="2">NBRC 108769</strain>
    </source>
</reference>
<comment type="caution">
    <text evidence="2">The sequence shown here is derived from an EMBL/GenBank/DDBJ whole genome shotgun (WGS) entry which is preliminary data.</text>
</comment>
<dbReference type="PROSITE" id="PS51257">
    <property type="entry name" value="PROKAR_LIPOPROTEIN"/>
    <property type="match status" value="1"/>
</dbReference>
<accession>A0AA37SX44</accession>
<gene>
    <name evidence="2" type="ORF">GCM10007940_38960</name>
</gene>
<organism evidence="2 3">
    <name type="scientific">Portibacter lacus</name>
    <dbReference type="NCBI Taxonomy" id="1099794"/>
    <lineage>
        <taxon>Bacteria</taxon>
        <taxon>Pseudomonadati</taxon>
        <taxon>Bacteroidota</taxon>
        <taxon>Saprospiria</taxon>
        <taxon>Saprospirales</taxon>
        <taxon>Haliscomenobacteraceae</taxon>
        <taxon>Portibacter</taxon>
    </lineage>
</organism>
<name>A0AA37SX44_9BACT</name>